<gene>
    <name evidence="1" type="ORF">BD293_2722</name>
</gene>
<sequence length="179" mass="20260">MTKNWTAIKGALSGFSRVQLLGLVQDLYRADPNNQDFLHARFLVSDEGTDLSPYKKRIKAAINPSRWDAPIKYRDARRAISDYNKARGQLGETLELMFYYVKCGNDVTLEFGDLGETFYSSMGSMFGSIVKKISVQADPELTATWLDRLEKEYQRVASTGWGYGEELGSYLEDLRSSQA</sequence>
<comment type="caution">
    <text evidence="1">The sequence shown here is derived from an EMBL/GenBank/DDBJ whole genome shotgun (WGS) entry which is preliminary data.</text>
</comment>
<dbReference type="EMBL" id="VFPT01000001">
    <property type="protein sequence ID" value="TQM94066.1"/>
    <property type="molecule type" value="Genomic_DNA"/>
</dbReference>
<dbReference type="RefSeq" id="WP_142082464.1">
    <property type="nucleotide sequence ID" value="NZ_VFPT01000001.1"/>
</dbReference>
<protein>
    <submittedName>
        <fullName evidence="1">Uncharacterized protein</fullName>
    </submittedName>
</protein>
<name>A0A543KG47_9RHOB</name>
<reference evidence="1 2" key="1">
    <citation type="submission" date="2019-06" db="EMBL/GenBank/DDBJ databases">
        <title>Genomic Encyclopedia of Archaeal and Bacterial Type Strains, Phase II (KMG-II): from individual species to whole genera.</title>
        <authorList>
            <person name="Goeker M."/>
        </authorList>
    </citation>
    <scope>NUCLEOTIDE SEQUENCE [LARGE SCALE GENOMIC DNA]</scope>
    <source>
        <strain evidence="1 2">DSM 18423</strain>
    </source>
</reference>
<proteinExistence type="predicted"/>
<evidence type="ECO:0000313" key="2">
    <source>
        <dbReference type="Proteomes" id="UP000320582"/>
    </source>
</evidence>
<dbReference type="Proteomes" id="UP000320582">
    <property type="component" value="Unassembled WGS sequence"/>
</dbReference>
<dbReference type="AlphaFoldDB" id="A0A543KG47"/>
<evidence type="ECO:0000313" key="1">
    <source>
        <dbReference type="EMBL" id="TQM94066.1"/>
    </source>
</evidence>
<accession>A0A543KG47</accession>
<organism evidence="1 2">
    <name type="scientific">Roseinatronobacter monicus</name>
    <dbReference type="NCBI Taxonomy" id="393481"/>
    <lineage>
        <taxon>Bacteria</taxon>
        <taxon>Pseudomonadati</taxon>
        <taxon>Pseudomonadota</taxon>
        <taxon>Alphaproteobacteria</taxon>
        <taxon>Rhodobacterales</taxon>
        <taxon>Paracoccaceae</taxon>
        <taxon>Roseinatronobacter</taxon>
    </lineage>
</organism>
<keyword evidence="2" id="KW-1185">Reference proteome</keyword>
<dbReference type="OrthoDB" id="9801392at2"/>